<protein>
    <submittedName>
        <fullName evidence="2">Uncharacterized protein</fullName>
    </submittedName>
</protein>
<name>A0ABS2SZA6_9BACI</name>
<sequence length="84" mass="9616">MSQKTKRLLLLISLIVSIFVTAVSPFTYGYETQYGLPAAVISTYDTGGGFSFHLLGLLFNLFFVYFLIRLLIHLYNKLQKKLFT</sequence>
<gene>
    <name evidence="2" type="ORF">JOC54_004141</name>
</gene>
<keyword evidence="1" id="KW-1133">Transmembrane helix</keyword>
<evidence type="ECO:0000313" key="2">
    <source>
        <dbReference type="EMBL" id="MBM7840848.1"/>
    </source>
</evidence>
<feature type="transmembrane region" description="Helical" evidence="1">
    <location>
        <begin position="49"/>
        <end position="72"/>
    </location>
</feature>
<evidence type="ECO:0000313" key="3">
    <source>
        <dbReference type="Proteomes" id="UP001179280"/>
    </source>
</evidence>
<evidence type="ECO:0000256" key="1">
    <source>
        <dbReference type="SAM" id="Phobius"/>
    </source>
</evidence>
<keyword evidence="3" id="KW-1185">Reference proteome</keyword>
<accession>A0ABS2SZA6</accession>
<organism evidence="2 3">
    <name type="scientific">Shouchella xiaoxiensis</name>
    <dbReference type="NCBI Taxonomy" id="766895"/>
    <lineage>
        <taxon>Bacteria</taxon>
        <taxon>Bacillati</taxon>
        <taxon>Bacillota</taxon>
        <taxon>Bacilli</taxon>
        <taxon>Bacillales</taxon>
        <taxon>Bacillaceae</taxon>
        <taxon>Shouchella</taxon>
    </lineage>
</organism>
<dbReference type="RefSeq" id="WP_204468710.1">
    <property type="nucleotide sequence ID" value="NZ_JAFBCV010000017.1"/>
</dbReference>
<reference evidence="2" key="1">
    <citation type="submission" date="2021-01" db="EMBL/GenBank/DDBJ databases">
        <title>Genomic Encyclopedia of Type Strains, Phase IV (KMG-IV): sequencing the most valuable type-strain genomes for metagenomic binning, comparative biology and taxonomic classification.</title>
        <authorList>
            <person name="Goeker M."/>
        </authorList>
    </citation>
    <scope>NUCLEOTIDE SEQUENCE</scope>
    <source>
        <strain evidence="2">DSM 21943</strain>
    </source>
</reference>
<keyword evidence="1" id="KW-0812">Transmembrane</keyword>
<keyword evidence="1" id="KW-0472">Membrane</keyword>
<proteinExistence type="predicted"/>
<dbReference type="EMBL" id="JAFBCV010000017">
    <property type="protein sequence ID" value="MBM7840848.1"/>
    <property type="molecule type" value="Genomic_DNA"/>
</dbReference>
<comment type="caution">
    <text evidence="2">The sequence shown here is derived from an EMBL/GenBank/DDBJ whole genome shotgun (WGS) entry which is preliminary data.</text>
</comment>
<dbReference type="Proteomes" id="UP001179280">
    <property type="component" value="Unassembled WGS sequence"/>
</dbReference>